<dbReference type="RefSeq" id="WP_011723771.1">
    <property type="nucleotide sequence ID" value="NC_008595.1"/>
</dbReference>
<dbReference type="EMBL" id="CP000479">
    <property type="protein sequence ID" value="ABK64928.1"/>
    <property type="molecule type" value="Genomic_DNA"/>
</dbReference>
<evidence type="ECO:0000313" key="2">
    <source>
        <dbReference type="Proteomes" id="UP000001574"/>
    </source>
</evidence>
<name>A0A0H2ZTG0_MYCA1</name>
<sequence length="140" mass="15344">MTLKYGRPAAPEAFFIAKLEPLGLPVGPERDQETPLPCYVVTSVVNKSDKYVLDATVSVHTYAKGTNQAEGRAAASDAAWNADELLLSQTPGDVVIMPDGRPAGAWICPHMPPVFAEYRDPHIKRYVARYDALLRFTPTT</sequence>
<dbReference type="Proteomes" id="UP000001574">
    <property type="component" value="Chromosome"/>
</dbReference>
<dbReference type="AlphaFoldDB" id="A0A0H2ZTG0"/>
<reference evidence="1 2" key="1">
    <citation type="submission" date="2006-10" db="EMBL/GenBank/DDBJ databases">
        <authorList>
            <person name="Fleischmann R.D."/>
            <person name="Dodson R.J."/>
            <person name="Haft D.H."/>
            <person name="Merkel J.S."/>
            <person name="Nelson W.C."/>
            <person name="Fraser C.M."/>
        </authorList>
    </citation>
    <scope>NUCLEOTIDE SEQUENCE [LARGE SCALE GENOMIC DNA]</scope>
    <source>
        <strain evidence="1 2">104</strain>
    </source>
</reference>
<dbReference type="HOGENOM" id="CLU_1832912_0_0_11"/>
<organism evidence="1 2">
    <name type="scientific">Mycobacterium avium (strain 104)</name>
    <dbReference type="NCBI Taxonomy" id="243243"/>
    <lineage>
        <taxon>Bacteria</taxon>
        <taxon>Bacillati</taxon>
        <taxon>Actinomycetota</taxon>
        <taxon>Actinomycetes</taxon>
        <taxon>Mycobacteriales</taxon>
        <taxon>Mycobacteriaceae</taxon>
        <taxon>Mycobacterium</taxon>
        <taxon>Mycobacterium avium complex (MAC)</taxon>
    </lineage>
</organism>
<proteinExistence type="predicted"/>
<evidence type="ECO:0000313" key="1">
    <source>
        <dbReference type="EMBL" id="ABK64928.1"/>
    </source>
</evidence>
<dbReference type="KEGG" id="mav:MAV_0804"/>
<protein>
    <submittedName>
        <fullName evidence="1">Uncharacterized protein</fullName>
    </submittedName>
</protein>
<gene>
    <name evidence="1" type="ordered locus">MAV_0804</name>
</gene>
<accession>A0A0H2ZTG0</accession>